<dbReference type="InterPro" id="IPR039852">
    <property type="entry name" value="CAND1/CAND2"/>
</dbReference>
<dbReference type="Proteomes" id="UP000000305">
    <property type="component" value="Unassembled WGS sequence"/>
</dbReference>
<evidence type="ECO:0000256" key="1">
    <source>
        <dbReference type="ARBA" id="ARBA00007657"/>
    </source>
</evidence>
<dbReference type="OrthoDB" id="6260732at2759"/>
<comment type="similarity">
    <text evidence="1">Belongs to the CAND family.</text>
</comment>
<accession>E9I4E8</accession>
<evidence type="ECO:0000313" key="6">
    <source>
        <dbReference type="Proteomes" id="UP000000305"/>
    </source>
</evidence>
<dbReference type="HOGENOM" id="CLU_059822_0_0_1"/>
<feature type="domain" description="TATA-binding protein interacting (TIP20)" evidence="4">
    <location>
        <begin position="174"/>
        <end position="292"/>
    </location>
</feature>
<evidence type="ECO:0000256" key="2">
    <source>
        <dbReference type="ARBA" id="ARBA00022737"/>
    </source>
</evidence>
<dbReference type="PANTHER" id="PTHR12696">
    <property type="entry name" value="TIP120"/>
    <property type="match status" value="1"/>
</dbReference>
<dbReference type="KEGG" id="dpx:DAPPUDRAFT_70161"/>
<evidence type="ECO:0000259" key="4">
    <source>
        <dbReference type="Pfam" id="PF08623"/>
    </source>
</evidence>
<keyword evidence="2" id="KW-0677">Repeat</keyword>
<keyword evidence="3" id="KW-0833">Ubl conjugation pathway</keyword>
<organism evidence="5 6">
    <name type="scientific">Daphnia pulex</name>
    <name type="common">Water flea</name>
    <dbReference type="NCBI Taxonomy" id="6669"/>
    <lineage>
        <taxon>Eukaryota</taxon>
        <taxon>Metazoa</taxon>
        <taxon>Ecdysozoa</taxon>
        <taxon>Arthropoda</taxon>
        <taxon>Crustacea</taxon>
        <taxon>Branchiopoda</taxon>
        <taxon>Diplostraca</taxon>
        <taxon>Cladocera</taxon>
        <taxon>Anomopoda</taxon>
        <taxon>Daphniidae</taxon>
        <taxon>Daphnia</taxon>
    </lineage>
</organism>
<dbReference type="Gene3D" id="1.25.10.10">
    <property type="entry name" value="Leucine-rich Repeat Variant"/>
    <property type="match status" value="1"/>
</dbReference>
<dbReference type="GO" id="GO:0010265">
    <property type="term" value="P:SCF complex assembly"/>
    <property type="evidence" value="ECO:0007669"/>
    <property type="project" value="InterPro"/>
</dbReference>
<dbReference type="InterPro" id="IPR016024">
    <property type="entry name" value="ARM-type_fold"/>
</dbReference>
<dbReference type="EMBL" id="GL735006">
    <property type="protein sequence ID" value="EFX61132.1"/>
    <property type="molecule type" value="Genomic_DNA"/>
</dbReference>
<keyword evidence="6" id="KW-1185">Reference proteome</keyword>
<dbReference type="Pfam" id="PF08623">
    <property type="entry name" value="TIP120"/>
    <property type="match status" value="1"/>
</dbReference>
<dbReference type="InterPro" id="IPR013932">
    <property type="entry name" value="TATA-bd_TIP120"/>
</dbReference>
<dbReference type="eggNOG" id="KOG1824">
    <property type="taxonomic scope" value="Eukaryota"/>
</dbReference>
<dbReference type="InParanoid" id="E9I4E8"/>
<dbReference type="OMA" id="ISHAECA"/>
<evidence type="ECO:0000256" key="3">
    <source>
        <dbReference type="ARBA" id="ARBA00022786"/>
    </source>
</evidence>
<dbReference type="STRING" id="6669.E9I4E8"/>
<gene>
    <name evidence="5" type="ORF">DAPPUDRAFT_70161</name>
</gene>
<dbReference type="InterPro" id="IPR011989">
    <property type="entry name" value="ARM-like"/>
</dbReference>
<sequence>VKSAASHALGSVTVGNLPGFLPFILTQIENQSRRQYLLLHSLKEMITSLSLGIEAIAQLRPFVPRIWDLLFRHCECNEEGTRNVVAECLGKLTLTDPEGLLPRLRAALNCPSTLMRSTIVTAAKLRISDQVQTIDPLLKQCMGDFLQTLQDDDLNVRRVVFIAFNSAAHNKPSLVRDLLDSVLPQFYNETKVKKELVREVEMGPLKHTVDDGLDRGNAAFECMYTLLDSCLDRLDVLEFLNHVELRLKAHNKIKMLTYLMVACLANLCPTAVLQRLDRFVEHLRNTCTARVKA</sequence>
<reference evidence="5 6" key="1">
    <citation type="journal article" date="2011" name="Science">
        <title>The ecoresponsive genome of Daphnia pulex.</title>
        <authorList>
            <person name="Colbourne J.K."/>
            <person name="Pfrender M.E."/>
            <person name="Gilbert D."/>
            <person name="Thomas W.K."/>
            <person name="Tucker A."/>
            <person name="Oakley T.H."/>
            <person name="Tokishita S."/>
            <person name="Aerts A."/>
            <person name="Arnold G.J."/>
            <person name="Basu M.K."/>
            <person name="Bauer D.J."/>
            <person name="Caceres C.E."/>
            <person name="Carmel L."/>
            <person name="Casola C."/>
            <person name="Choi J.H."/>
            <person name="Detter J.C."/>
            <person name="Dong Q."/>
            <person name="Dusheyko S."/>
            <person name="Eads B.D."/>
            <person name="Frohlich T."/>
            <person name="Geiler-Samerotte K.A."/>
            <person name="Gerlach D."/>
            <person name="Hatcher P."/>
            <person name="Jogdeo S."/>
            <person name="Krijgsveld J."/>
            <person name="Kriventseva E.V."/>
            <person name="Kultz D."/>
            <person name="Laforsch C."/>
            <person name="Lindquist E."/>
            <person name="Lopez J."/>
            <person name="Manak J.R."/>
            <person name="Muller J."/>
            <person name="Pangilinan J."/>
            <person name="Patwardhan R.P."/>
            <person name="Pitluck S."/>
            <person name="Pritham E.J."/>
            <person name="Rechtsteiner A."/>
            <person name="Rho M."/>
            <person name="Rogozin I.B."/>
            <person name="Sakarya O."/>
            <person name="Salamov A."/>
            <person name="Schaack S."/>
            <person name="Shapiro H."/>
            <person name="Shiga Y."/>
            <person name="Skalitzky C."/>
            <person name="Smith Z."/>
            <person name="Souvorov A."/>
            <person name="Sung W."/>
            <person name="Tang Z."/>
            <person name="Tsuchiya D."/>
            <person name="Tu H."/>
            <person name="Vos H."/>
            <person name="Wang M."/>
            <person name="Wolf Y.I."/>
            <person name="Yamagata H."/>
            <person name="Yamada T."/>
            <person name="Ye Y."/>
            <person name="Shaw J.R."/>
            <person name="Andrews J."/>
            <person name="Crease T.J."/>
            <person name="Tang H."/>
            <person name="Lucas S.M."/>
            <person name="Robertson H.M."/>
            <person name="Bork P."/>
            <person name="Koonin E.V."/>
            <person name="Zdobnov E.M."/>
            <person name="Grigoriev I.V."/>
            <person name="Lynch M."/>
            <person name="Boore J.L."/>
        </authorList>
    </citation>
    <scope>NUCLEOTIDE SEQUENCE [LARGE SCALE GENOMIC DNA]</scope>
</reference>
<feature type="non-terminal residue" evidence="5">
    <location>
        <position position="293"/>
    </location>
</feature>
<name>E9I4E8_DAPPU</name>
<dbReference type="SUPFAM" id="SSF48371">
    <property type="entry name" value="ARM repeat"/>
    <property type="match status" value="1"/>
</dbReference>
<evidence type="ECO:0000313" key="5">
    <source>
        <dbReference type="EMBL" id="EFX61132.1"/>
    </source>
</evidence>
<dbReference type="AlphaFoldDB" id="E9I4E8"/>
<protein>
    <recommendedName>
        <fullName evidence="4">TATA-binding protein interacting (TIP20) domain-containing protein</fullName>
    </recommendedName>
</protein>
<proteinExistence type="inferred from homology"/>